<accession>A0A5C7HEY2</accession>
<reference evidence="2" key="1">
    <citation type="journal article" date="2019" name="Gigascience">
        <title>De novo genome assembly of the endangered Acer yangbiense, a plant species with extremely small populations endemic to Yunnan Province, China.</title>
        <authorList>
            <person name="Yang J."/>
            <person name="Wariss H.M."/>
            <person name="Tao L."/>
            <person name="Zhang R."/>
            <person name="Yun Q."/>
            <person name="Hollingsworth P."/>
            <person name="Dao Z."/>
            <person name="Luo G."/>
            <person name="Guo H."/>
            <person name="Ma Y."/>
            <person name="Sun W."/>
        </authorList>
    </citation>
    <scope>NUCLEOTIDE SEQUENCE [LARGE SCALE GENOMIC DNA]</scope>
    <source>
        <strain evidence="2">cv. Malutang</strain>
    </source>
</reference>
<evidence type="ECO:0000313" key="1">
    <source>
        <dbReference type="EMBL" id="TXG55554.1"/>
    </source>
</evidence>
<dbReference type="OrthoDB" id="768362at2759"/>
<evidence type="ECO:0000313" key="2">
    <source>
        <dbReference type="Proteomes" id="UP000323000"/>
    </source>
</evidence>
<name>A0A5C7HEY2_9ROSI</name>
<keyword evidence="2" id="KW-1185">Reference proteome</keyword>
<dbReference type="Proteomes" id="UP000323000">
    <property type="component" value="Chromosome 9"/>
</dbReference>
<gene>
    <name evidence="1" type="ORF">EZV62_020810</name>
</gene>
<dbReference type="EMBL" id="VAHF01000009">
    <property type="protein sequence ID" value="TXG55554.1"/>
    <property type="molecule type" value="Genomic_DNA"/>
</dbReference>
<comment type="caution">
    <text evidence="1">The sequence shown here is derived from an EMBL/GenBank/DDBJ whole genome shotgun (WGS) entry which is preliminary data.</text>
</comment>
<protein>
    <submittedName>
        <fullName evidence="1">Uncharacterized protein</fullName>
    </submittedName>
</protein>
<organism evidence="1 2">
    <name type="scientific">Acer yangbiense</name>
    <dbReference type="NCBI Taxonomy" id="1000413"/>
    <lineage>
        <taxon>Eukaryota</taxon>
        <taxon>Viridiplantae</taxon>
        <taxon>Streptophyta</taxon>
        <taxon>Embryophyta</taxon>
        <taxon>Tracheophyta</taxon>
        <taxon>Spermatophyta</taxon>
        <taxon>Magnoliopsida</taxon>
        <taxon>eudicotyledons</taxon>
        <taxon>Gunneridae</taxon>
        <taxon>Pentapetalae</taxon>
        <taxon>rosids</taxon>
        <taxon>malvids</taxon>
        <taxon>Sapindales</taxon>
        <taxon>Sapindaceae</taxon>
        <taxon>Hippocastanoideae</taxon>
        <taxon>Acereae</taxon>
        <taxon>Acer</taxon>
    </lineage>
</organism>
<dbReference type="AlphaFoldDB" id="A0A5C7HEY2"/>
<sequence length="68" mass="7644">MKVAAPYAQELLDIRQDQCSGMRLVEEIRKQADGARSSTMSMPYRVQRIKEFVKQLEAGDIKLLSSGA</sequence>
<proteinExistence type="predicted"/>